<reference evidence="1 2" key="1">
    <citation type="journal article" date="2018" name="PLoS Genet.">
        <title>Population sequencing reveals clonal diversity and ancestral inbreeding in the grapevine cultivar Chardonnay.</title>
        <authorList>
            <person name="Roach M.J."/>
            <person name="Johnson D.L."/>
            <person name="Bohlmann J."/>
            <person name="van Vuuren H.J."/>
            <person name="Jones S.J."/>
            <person name="Pretorius I.S."/>
            <person name="Schmidt S.A."/>
            <person name="Borneman A.R."/>
        </authorList>
    </citation>
    <scope>NUCLEOTIDE SEQUENCE [LARGE SCALE GENOMIC DNA]</scope>
    <source>
        <strain evidence="2">cv. Chardonnay</strain>
        <tissue evidence="1">Leaf</tissue>
    </source>
</reference>
<dbReference type="PANTHER" id="PTHR11439">
    <property type="entry name" value="GAG-POL-RELATED RETROTRANSPOSON"/>
    <property type="match status" value="1"/>
</dbReference>
<dbReference type="Proteomes" id="UP000288805">
    <property type="component" value="Unassembled WGS sequence"/>
</dbReference>
<sequence>MFLSQSHCVESVLKRFGHYDSKPCATPFDPNYKLKKNMGDSVSQLEYSRVIGSLMYITNCTRPDIAYSINRLARYTNNLAKEHWFAFVRVLRYFKHTIKYGLHYIRYPSVIEGFSDANWISDSLESKSTSEYIFNLGGAAISWKSSKQTCIARSTMESEFIALDNAGEEAEWLRNFLEDIPIWLKPVTPICIHCDSQKALARAKNAVYNGLFHHHPNTESHAEQHCIPRLANNWNPSIGSGTLMKKPLLLSPTWIAHIPWPIPSPPIFLSQFVLISFNHSISIKLDQNNFLIWRQQVEVAIKGYKLSKFINGINTALPKFLSSMDETNGKINQNFSDWEQQDQLLVYWLLASMSEGLLMRMVGCVTSFQIWEKLEVFFAAQTRAKIDQFKKQLKSS</sequence>
<comment type="caution">
    <text evidence="1">The sequence shown here is derived from an EMBL/GenBank/DDBJ whole genome shotgun (WGS) entry which is preliminary data.</text>
</comment>
<evidence type="ECO:0000313" key="1">
    <source>
        <dbReference type="EMBL" id="RVW27670.1"/>
    </source>
</evidence>
<dbReference type="AlphaFoldDB" id="A0A438CWU1"/>
<proteinExistence type="predicted"/>
<organism evidence="1 2">
    <name type="scientific">Vitis vinifera</name>
    <name type="common">Grape</name>
    <dbReference type="NCBI Taxonomy" id="29760"/>
    <lineage>
        <taxon>Eukaryota</taxon>
        <taxon>Viridiplantae</taxon>
        <taxon>Streptophyta</taxon>
        <taxon>Embryophyta</taxon>
        <taxon>Tracheophyta</taxon>
        <taxon>Spermatophyta</taxon>
        <taxon>Magnoliopsida</taxon>
        <taxon>eudicotyledons</taxon>
        <taxon>Gunneridae</taxon>
        <taxon>Pentapetalae</taxon>
        <taxon>rosids</taxon>
        <taxon>Vitales</taxon>
        <taxon>Vitaceae</taxon>
        <taxon>Viteae</taxon>
        <taxon>Vitis</taxon>
    </lineage>
</organism>
<gene>
    <name evidence="1" type="primary">POLX_4052</name>
    <name evidence="1" type="ORF">CK203_104983</name>
</gene>
<protein>
    <submittedName>
        <fullName evidence="1">Retrovirus-related Pol polyprotein from transposon TNT 1-94</fullName>
    </submittedName>
</protein>
<dbReference type="Pfam" id="PF14223">
    <property type="entry name" value="Retrotran_gag_2"/>
    <property type="match status" value="1"/>
</dbReference>
<dbReference type="EMBL" id="QGNW01001945">
    <property type="protein sequence ID" value="RVW27670.1"/>
    <property type="molecule type" value="Genomic_DNA"/>
</dbReference>
<accession>A0A438CWU1</accession>
<evidence type="ECO:0000313" key="2">
    <source>
        <dbReference type="Proteomes" id="UP000288805"/>
    </source>
</evidence>
<dbReference type="CDD" id="cd09272">
    <property type="entry name" value="RNase_HI_RT_Ty1"/>
    <property type="match status" value="1"/>
</dbReference>
<name>A0A438CWU1_VITVI</name>
<dbReference type="PANTHER" id="PTHR11439:SF521">
    <property type="entry name" value="RNA-DIRECTED DNA POLYMERASE"/>
    <property type="match status" value="1"/>
</dbReference>